<comment type="caution">
    <text evidence="5">The sequence shown here is derived from an EMBL/GenBank/DDBJ whole genome shotgun (WGS) entry which is preliminary data.</text>
</comment>
<dbReference type="InterPro" id="IPR000863">
    <property type="entry name" value="Sulfotransferase_dom"/>
</dbReference>
<comment type="similarity">
    <text evidence="1">Belongs to the WSCD family.</text>
</comment>
<dbReference type="EMBL" id="JBCEZU010000045">
    <property type="protein sequence ID" value="KAK9536061.1"/>
    <property type="molecule type" value="Genomic_DNA"/>
</dbReference>
<dbReference type="InterPro" id="IPR002889">
    <property type="entry name" value="WSC_carb-bd"/>
</dbReference>
<keyword evidence="3" id="KW-1133">Transmembrane helix</keyword>
<keyword evidence="3" id="KW-0472">Membrane</keyword>
<keyword evidence="6" id="KW-1185">Reference proteome</keyword>
<dbReference type="InterPro" id="IPR051589">
    <property type="entry name" value="Sialate-O-sulfotransferase"/>
</dbReference>
<organism evidence="5 6">
    <name type="scientific">Zoarces viviparus</name>
    <name type="common">Viviparous eelpout</name>
    <name type="synonym">Blennius viviparus</name>
    <dbReference type="NCBI Taxonomy" id="48416"/>
    <lineage>
        <taxon>Eukaryota</taxon>
        <taxon>Metazoa</taxon>
        <taxon>Chordata</taxon>
        <taxon>Craniata</taxon>
        <taxon>Vertebrata</taxon>
        <taxon>Euteleostomi</taxon>
        <taxon>Actinopterygii</taxon>
        <taxon>Neopterygii</taxon>
        <taxon>Teleostei</taxon>
        <taxon>Neoteleostei</taxon>
        <taxon>Acanthomorphata</taxon>
        <taxon>Eupercaria</taxon>
        <taxon>Perciformes</taxon>
        <taxon>Cottioidei</taxon>
        <taxon>Zoarcales</taxon>
        <taxon>Zoarcidae</taxon>
        <taxon>Zoarcinae</taxon>
        <taxon>Zoarces</taxon>
    </lineage>
</organism>
<dbReference type="Gene3D" id="3.40.50.300">
    <property type="entry name" value="P-loop containing nucleotide triphosphate hydrolases"/>
    <property type="match status" value="1"/>
</dbReference>
<dbReference type="PROSITE" id="PS51212">
    <property type="entry name" value="WSC"/>
    <property type="match status" value="1"/>
</dbReference>
<gene>
    <name evidence="5" type="ORF">VZT92_005875</name>
</gene>
<evidence type="ECO:0000256" key="2">
    <source>
        <dbReference type="ARBA" id="ARBA00022737"/>
    </source>
</evidence>
<protein>
    <recommendedName>
        <fullName evidence="4">WSC domain-containing protein</fullName>
    </recommendedName>
</protein>
<evidence type="ECO:0000256" key="3">
    <source>
        <dbReference type="SAM" id="Phobius"/>
    </source>
</evidence>
<evidence type="ECO:0000256" key="1">
    <source>
        <dbReference type="ARBA" id="ARBA00010236"/>
    </source>
</evidence>
<dbReference type="Proteomes" id="UP001488805">
    <property type="component" value="Unassembled WGS sequence"/>
</dbReference>
<dbReference type="Pfam" id="PF00685">
    <property type="entry name" value="Sulfotransfer_1"/>
    <property type="match status" value="1"/>
</dbReference>
<dbReference type="AlphaFoldDB" id="A0AAW1FN00"/>
<dbReference type="PANTHER" id="PTHR45964">
    <property type="entry name" value="WSCD FAMILY MEMBER CG9164"/>
    <property type="match status" value="1"/>
</dbReference>
<feature type="domain" description="WSC" evidence="4">
    <location>
        <begin position="132"/>
        <end position="224"/>
    </location>
</feature>
<dbReference type="SMART" id="SM00321">
    <property type="entry name" value="WSC"/>
    <property type="match status" value="1"/>
</dbReference>
<dbReference type="SUPFAM" id="SSF52540">
    <property type="entry name" value="P-loop containing nucleoside triphosphate hydrolases"/>
    <property type="match status" value="1"/>
</dbReference>
<dbReference type="PANTHER" id="PTHR45964:SF8">
    <property type="entry name" value="SIALATE:O-SULFOTRANSFERASE 1"/>
    <property type="match status" value="1"/>
</dbReference>
<feature type="transmembrane region" description="Helical" evidence="3">
    <location>
        <begin position="17"/>
        <end position="35"/>
    </location>
</feature>
<keyword evidence="3" id="KW-0812">Transmembrane</keyword>
<evidence type="ECO:0000313" key="5">
    <source>
        <dbReference type="EMBL" id="KAK9536061.1"/>
    </source>
</evidence>
<dbReference type="Pfam" id="PF01822">
    <property type="entry name" value="WSC"/>
    <property type="match status" value="1"/>
</dbReference>
<name>A0AAW1FN00_ZOAVI</name>
<evidence type="ECO:0000313" key="6">
    <source>
        <dbReference type="Proteomes" id="UP001488805"/>
    </source>
</evidence>
<dbReference type="GO" id="GO:0008146">
    <property type="term" value="F:sulfotransferase activity"/>
    <property type="evidence" value="ECO:0007669"/>
    <property type="project" value="InterPro"/>
</dbReference>
<reference evidence="5 6" key="1">
    <citation type="journal article" date="2024" name="Genome Biol. Evol.">
        <title>Chromosome-level genome assembly of the viviparous eelpout Zoarces viviparus.</title>
        <authorList>
            <person name="Fuhrmann N."/>
            <person name="Brasseur M.V."/>
            <person name="Bakowski C.E."/>
            <person name="Podsiadlowski L."/>
            <person name="Prost S."/>
            <person name="Krehenwinkel H."/>
            <person name="Mayer C."/>
        </authorList>
    </citation>
    <scope>NUCLEOTIDE SEQUENCE [LARGE SCALE GENOMIC DNA]</scope>
    <source>
        <strain evidence="5">NO-MEL_2022_Ind0_liver</strain>
    </source>
</reference>
<sequence>MAAPLYRLHCLLKRAQMLLLCLGIAYLMAGSILLLQRSSVRVAQPNLAGLPPLLALAAPPTVLRTWAGLGVRARSRWAAAVQPASGGGAKAGRHWPASQSLGVQHLHRRWFHSLLPESPEQRVPPHRSSRHKGTYMGCFLHKATARALGGTMLYDLRKMTSSLCQDTCSESGYQFAGLEFGAECHCGNRISSTQAPEEDCGLVCRGERGSPCGGVGRLSIYKVEEQLPGHRKFRNVHYHGCFKLTKSTIGTFPIDSFQPNLTTQSCIETCTDKELPLAVFKKPHCFCTWTSSLFSLNQQSDKQQCVEDTGLNHTANSTATVPTEHAHYQVYHTPVLDSMCKERMFLPQRSSSLVALSSFPGAGNTWVRHLIELVTGYYTGSFYFDGTLYNRGFKGEKDYWKSGRSICVKTHESGQKEIEMFDSAILLIRNPYRSLVAEFNRKCAGHLGHATDAQWKSNEWPEFVSSYAPWWASHALSWLKFGRRLLVVHYEDLQTALLPQLRVITAFLNATMTEERLLCAQSNQDGHFKRSGASGPSFDPFTPDMRRMIDPFIRSVDQALQRRNFSGLPEEYLPR</sequence>
<evidence type="ECO:0000259" key="4">
    <source>
        <dbReference type="PROSITE" id="PS51212"/>
    </source>
</evidence>
<keyword evidence="2" id="KW-0677">Repeat</keyword>
<accession>A0AAW1FN00</accession>
<proteinExistence type="inferred from homology"/>
<dbReference type="InterPro" id="IPR027417">
    <property type="entry name" value="P-loop_NTPase"/>
</dbReference>